<dbReference type="InterPro" id="IPR023393">
    <property type="entry name" value="START-like_dom_sf"/>
</dbReference>
<dbReference type="Gene3D" id="3.30.530.20">
    <property type="match status" value="1"/>
</dbReference>
<dbReference type="STRING" id="1069642.Bdt_3574"/>
<dbReference type="RefSeq" id="WP_015092657.1">
    <property type="nucleotide sequence ID" value="NC_019567.1"/>
</dbReference>
<proteinExistence type="predicted"/>
<evidence type="ECO:0000313" key="2">
    <source>
        <dbReference type="Proteomes" id="UP000010074"/>
    </source>
</evidence>
<protein>
    <recommendedName>
        <fullName evidence="3">Polyketide cyclase</fullName>
    </recommendedName>
</protein>
<dbReference type="PATRIC" id="fig|1069642.3.peg.3536"/>
<evidence type="ECO:0008006" key="3">
    <source>
        <dbReference type="Google" id="ProtNLM"/>
    </source>
</evidence>
<evidence type="ECO:0000313" key="1">
    <source>
        <dbReference type="EMBL" id="AFY03249.1"/>
    </source>
</evidence>
<dbReference type="CDD" id="cd07818">
    <property type="entry name" value="SRPBCC_1"/>
    <property type="match status" value="1"/>
</dbReference>
<dbReference type="Pfam" id="PF10604">
    <property type="entry name" value="Polyketide_cyc2"/>
    <property type="match status" value="1"/>
</dbReference>
<dbReference type="KEGG" id="bbat:Bdt_3574"/>
<dbReference type="SUPFAM" id="SSF55961">
    <property type="entry name" value="Bet v1-like"/>
    <property type="match status" value="1"/>
</dbReference>
<organism evidence="1 2">
    <name type="scientific">Bdellovibrio bacteriovorus str. Tiberius</name>
    <dbReference type="NCBI Taxonomy" id="1069642"/>
    <lineage>
        <taxon>Bacteria</taxon>
        <taxon>Pseudomonadati</taxon>
        <taxon>Bdellovibrionota</taxon>
        <taxon>Bdellovibrionia</taxon>
        <taxon>Bdellovibrionales</taxon>
        <taxon>Pseudobdellovibrionaceae</taxon>
        <taxon>Bdellovibrio</taxon>
    </lineage>
</organism>
<dbReference type="OrthoDB" id="5293607at2"/>
<dbReference type="EMBL" id="CP002930">
    <property type="protein sequence ID" value="AFY03249.1"/>
    <property type="molecule type" value="Genomic_DNA"/>
</dbReference>
<reference evidence="1 2" key="1">
    <citation type="journal article" date="2012" name="BMC Genomics">
        <title>Genome analysis of a simultaneously predatory and prey-independent, novel Bdellovibrio bacteriovorus from the River Tiber, supports in silico predictions of both ancient and recent lateral gene transfer from diverse bacteria.</title>
        <authorList>
            <person name="Hobley L."/>
            <person name="Lerner T.R."/>
            <person name="Williams L.E."/>
            <person name="Lambert C."/>
            <person name="Till R."/>
            <person name="Milner D.S."/>
            <person name="Basford S.M."/>
            <person name="Capeness M.J."/>
            <person name="Fenton A.K."/>
            <person name="Atterbury R.J."/>
            <person name="Harris M.A."/>
            <person name="Sockett R.E."/>
        </authorList>
    </citation>
    <scope>NUCLEOTIDE SEQUENCE [LARGE SCALE GENOMIC DNA]</scope>
    <source>
        <strain evidence="1 2">Tiberius</strain>
    </source>
</reference>
<sequence>MLIKVVVGVLVVVALFLAFIATRKGEFRYEAGEVIAAPPEKIFPYISDLKLGGEWSPFEKVDPNMKKEFIGEPNQVGSKMTFAGNKEAGAGSIEIIRIVPNELVQLRLLMTEPLAADNIVEYRLTPEGQGTRFSWSMSGDGGYVGKLVTFFIDCEKMITDQFRKGFENLKAIVEVR</sequence>
<dbReference type="InterPro" id="IPR019587">
    <property type="entry name" value="Polyketide_cyclase/dehydratase"/>
</dbReference>
<accession>K7ZCI5</accession>
<gene>
    <name evidence="1" type="ORF">Bdt_3574</name>
</gene>
<dbReference type="Proteomes" id="UP000010074">
    <property type="component" value="Chromosome"/>
</dbReference>
<dbReference type="HOGENOM" id="CLU_104147_0_0_7"/>
<dbReference type="AlphaFoldDB" id="K7ZCI5"/>
<name>K7ZCI5_BDEBC</name>